<evidence type="ECO:0000313" key="1">
    <source>
        <dbReference type="EMBL" id="MRG91406.1"/>
    </source>
</evidence>
<organism evidence="1 2">
    <name type="scientific">Polyangium spumosum</name>
    <dbReference type="NCBI Taxonomy" id="889282"/>
    <lineage>
        <taxon>Bacteria</taxon>
        <taxon>Pseudomonadati</taxon>
        <taxon>Myxococcota</taxon>
        <taxon>Polyangia</taxon>
        <taxon>Polyangiales</taxon>
        <taxon>Polyangiaceae</taxon>
        <taxon>Polyangium</taxon>
    </lineage>
</organism>
<dbReference type="EMBL" id="WJIE01000001">
    <property type="protein sequence ID" value="MRG91406.1"/>
    <property type="molecule type" value="Genomic_DNA"/>
</dbReference>
<protein>
    <recommendedName>
        <fullName evidence="3">Lipoprotein</fullName>
    </recommendedName>
</protein>
<sequence>MRRARSDVVGFAVPLASLLLVGCGLDPVRESEWVSTRDMRLDVRALDDGVAAAIDVRVESPIGSVVLTGGDALLVTVDGARRPMSEGERNGAPTYSAQLDALSGDFLLDLERPNDRDVRGVVVEVPPPFTLTAEGLTQDLPLTLGWDPDPEGASVSIVVQGDCLDTVTRSLDEDTGALVFTQAELRPPPAGPPLAPCALQVTVSRTSATQGVLFSTTPGGSIVTSAEQRRDIAVTWTP</sequence>
<reference evidence="1 2" key="1">
    <citation type="submission" date="2019-10" db="EMBL/GenBank/DDBJ databases">
        <title>A soil myxobacterium in the family Polyangiaceae.</title>
        <authorList>
            <person name="Li Y."/>
            <person name="Wang J."/>
        </authorList>
    </citation>
    <scope>NUCLEOTIDE SEQUENCE [LARGE SCALE GENOMIC DNA]</scope>
    <source>
        <strain evidence="1 2">DSM 14734</strain>
    </source>
</reference>
<evidence type="ECO:0008006" key="3">
    <source>
        <dbReference type="Google" id="ProtNLM"/>
    </source>
</evidence>
<name>A0A6N7PKP0_9BACT</name>
<dbReference type="OrthoDB" id="9823747at2"/>
<evidence type="ECO:0000313" key="2">
    <source>
        <dbReference type="Proteomes" id="UP000440224"/>
    </source>
</evidence>
<proteinExistence type="predicted"/>
<keyword evidence="2" id="KW-1185">Reference proteome</keyword>
<gene>
    <name evidence="1" type="ORF">GF068_05640</name>
</gene>
<dbReference type="RefSeq" id="WP_153818198.1">
    <property type="nucleotide sequence ID" value="NZ_WJIE01000001.1"/>
</dbReference>
<accession>A0A6N7PKP0</accession>
<comment type="caution">
    <text evidence="1">The sequence shown here is derived from an EMBL/GenBank/DDBJ whole genome shotgun (WGS) entry which is preliminary data.</text>
</comment>
<dbReference type="Proteomes" id="UP000440224">
    <property type="component" value="Unassembled WGS sequence"/>
</dbReference>
<dbReference type="PROSITE" id="PS51257">
    <property type="entry name" value="PROKAR_LIPOPROTEIN"/>
    <property type="match status" value="1"/>
</dbReference>
<dbReference type="AlphaFoldDB" id="A0A6N7PKP0"/>